<dbReference type="EMBL" id="BMDY01000008">
    <property type="protein sequence ID" value="GGB04101.1"/>
    <property type="molecule type" value="Genomic_DNA"/>
</dbReference>
<dbReference type="InterPro" id="IPR029062">
    <property type="entry name" value="Class_I_gatase-like"/>
</dbReference>
<dbReference type="Pfam" id="PF07722">
    <property type="entry name" value="Peptidase_C26"/>
    <property type="match status" value="1"/>
</dbReference>
<sequence>MSQGAKQPLIGVITCHKPQGLYQVQTVNEFYLNVIADFGAAPIILPHQLQGESLHAVLSQLDGVLLTGSHSNVEPRLYGATHDEPRLDPGRDQLAFAIVAYAKQHGLPVLGICRGFQEMNVALGGSLHHKVYQLGGCVEHREPESDDFALKYAEQHSLKLEPFSWLGQWLDSDSIMVNSLHNQGVNRLAEGLVVEAKAEDGLVEAYRLQDHPFFYAVQWHPEWQASAKPVSQAIFSHFVAAAAAHAS</sequence>
<reference evidence="2" key="1">
    <citation type="journal article" date="2019" name="Int. J. Syst. Evol. Microbiol.">
        <title>The Global Catalogue of Microorganisms (GCM) 10K type strain sequencing project: providing services to taxonomists for standard genome sequencing and annotation.</title>
        <authorList>
            <consortium name="The Broad Institute Genomics Platform"/>
            <consortium name="The Broad Institute Genome Sequencing Center for Infectious Disease"/>
            <person name="Wu L."/>
            <person name="Ma J."/>
        </authorList>
    </citation>
    <scope>NUCLEOTIDE SEQUENCE [LARGE SCALE GENOMIC DNA]</scope>
    <source>
        <strain evidence="2">CGMCC 1.10131</strain>
    </source>
</reference>
<dbReference type="SUPFAM" id="SSF52317">
    <property type="entry name" value="Class I glutamine amidotransferase-like"/>
    <property type="match status" value="1"/>
</dbReference>
<dbReference type="CDD" id="cd01745">
    <property type="entry name" value="GATase1_2"/>
    <property type="match status" value="1"/>
</dbReference>
<evidence type="ECO:0000313" key="2">
    <source>
        <dbReference type="Proteomes" id="UP000651977"/>
    </source>
</evidence>
<organism evidence="1 2">
    <name type="scientific">Agarivorans gilvus</name>
    <dbReference type="NCBI Taxonomy" id="680279"/>
    <lineage>
        <taxon>Bacteria</taxon>
        <taxon>Pseudomonadati</taxon>
        <taxon>Pseudomonadota</taxon>
        <taxon>Gammaproteobacteria</taxon>
        <taxon>Alteromonadales</taxon>
        <taxon>Alteromonadaceae</taxon>
        <taxon>Agarivorans</taxon>
    </lineage>
</organism>
<accession>A0ABQ1I094</accession>
<dbReference type="PANTHER" id="PTHR43235">
    <property type="entry name" value="GLUTAMINE AMIDOTRANSFERASE PB2B2.05-RELATED"/>
    <property type="match status" value="1"/>
</dbReference>
<protein>
    <submittedName>
        <fullName evidence="1">Gamma-glutamyl-gamma-aminobutyrate hydrolase</fullName>
    </submittedName>
</protein>
<dbReference type="PROSITE" id="PS51273">
    <property type="entry name" value="GATASE_TYPE_1"/>
    <property type="match status" value="1"/>
</dbReference>
<dbReference type="Proteomes" id="UP000651977">
    <property type="component" value="Unassembled WGS sequence"/>
</dbReference>
<dbReference type="GO" id="GO:0016787">
    <property type="term" value="F:hydrolase activity"/>
    <property type="evidence" value="ECO:0007669"/>
    <property type="project" value="UniProtKB-KW"/>
</dbReference>
<keyword evidence="1" id="KW-0378">Hydrolase</keyword>
<dbReference type="PANTHER" id="PTHR43235:SF1">
    <property type="entry name" value="GLUTAMINE AMIDOTRANSFERASE PB2B2.05-RELATED"/>
    <property type="match status" value="1"/>
</dbReference>
<keyword evidence="2" id="KW-1185">Reference proteome</keyword>
<gene>
    <name evidence="1" type="ORF">GCM10007414_16770</name>
</gene>
<dbReference type="RefSeq" id="WP_055733635.1">
    <property type="nucleotide sequence ID" value="NZ_BMDY01000008.1"/>
</dbReference>
<dbReference type="InterPro" id="IPR044668">
    <property type="entry name" value="PuuD-like"/>
</dbReference>
<proteinExistence type="predicted"/>
<comment type="caution">
    <text evidence="1">The sequence shown here is derived from an EMBL/GenBank/DDBJ whole genome shotgun (WGS) entry which is preliminary data.</text>
</comment>
<dbReference type="Gene3D" id="3.40.50.880">
    <property type="match status" value="1"/>
</dbReference>
<name>A0ABQ1I094_9ALTE</name>
<dbReference type="InterPro" id="IPR011697">
    <property type="entry name" value="Peptidase_C26"/>
</dbReference>
<evidence type="ECO:0000313" key="1">
    <source>
        <dbReference type="EMBL" id="GGB04101.1"/>
    </source>
</evidence>